<sequence>MSTRLIDAACCDIVCGDIAGYAPGPSGMLAHIAITSPFGTRLAWIECDDLLIITT</sequence>
<dbReference type="EMBL" id="BJOV01000008">
    <property type="protein sequence ID" value="GEE04150.1"/>
    <property type="molecule type" value="Genomic_DNA"/>
</dbReference>
<dbReference type="AlphaFoldDB" id="A0A7I9VGN4"/>
<protein>
    <submittedName>
        <fullName evidence="2">Uncharacterized protein</fullName>
    </submittedName>
</protein>
<evidence type="ECO:0000313" key="3">
    <source>
        <dbReference type="Proteomes" id="UP000444960"/>
    </source>
</evidence>
<gene>
    <name evidence="1" type="ORF">nbrc107696_06670</name>
    <name evidence="2" type="ORF">nbrc107696_45960</name>
</gene>
<dbReference type="Proteomes" id="UP000444960">
    <property type="component" value="Unassembled WGS sequence"/>
</dbReference>
<evidence type="ECO:0000313" key="2">
    <source>
        <dbReference type="EMBL" id="GEE04150.1"/>
    </source>
</evidence>
<reference evidence="2" key="2">
    <citation type="journal article" date="2020" name="Int. J. Syst. Evol. Microbiol.">
        <title>Gordonia crocea sp. nov. and Gordonia spumicola sp. nov. isolated from sludge of a wastewater treatment plant.</title>
        <authorList>
            <person name="Tamura T."/>
            <person name="Saito S."/>
            <person name="Hamada M."/>
            <person name="Kang Y."/>
            <person name="Hoshino Y."/>
            <person name="Gonoi T."/>
            <person name="Mikami Y."/>
            <person name="Yaguchi T."/>
        </authorList>
    </citation>
    <scope>NUCLEOTIDE SEQUENCE</scope>
    <source>
        <strain evidence="2">NBRC 107696</strain>
    </source>
</reference>
<dbReference type="EMBL" id="BJOV01000002">
    <property type="protein sequence ID" value="GEE00221.1"/>
    <property type="molecule type" value="Genomic_DNA"/>
</dbReference>
<proteinExistence type="predicted"/>
<accession>A0A7I9VGN4</accession>
<dbReference type="RefSeq" id="WP_161894147.1">
    <property type="nucleotide sequence ID" value="NZ_BJOV01000002.1"/>
</dbReference>
<reference evidence="3" key="1">
    <citation type="submission" date="2019-06" db="EMBL/GenBank/DDBJ databases">
        <title>Gordonia isolated from sludge of a wastewater treatment plant.</title>
        <authorList>
            <person name="Tamura T."/>
            <person name="Aoyama K."/>
            <person name="Kang Y."/>
            <person name="Saito S."/>
            <person name="Akiyama N."/>
            <person name="Yazawa K."/>
            <person name="Gonoi T."/>
            <person name="Mikami Y."/>
        </authorList>
    </citation>
    <scope>NUCLEOTIDE SEQUENCE [LARGE SCALE GENOMIC DNA]</scope>
    <source>
        <strain evidence="3">NBRC 107696</strain>
    </source>
</reference>
<keyword evidence="3" id="KW-1185">Reference proteome</keyword>
<comment type="caution">
    <text evidence="2">The sequence shown here is derived from an EMBL/GenBank/DDBJ whole genome shotgun (WGS) entry which is preliminary data.</text>
</comment>
<name>A0A7I9VGN4_9ACTN</name>
<organism evidence="2 3">
    <name type="scientific">Gordonia spumicola</name>
    <dbReference type="NCBI Taxonomy" id="589161"/>
    <lineage>
        <taxon>Bacteria</taxon>
        <taxon>Bacillati</taxon>
        <taxon>Actinomycetota</taxon>
        <taxon>Actinomycetes</taxon>
        <taxon>Mycobacteriales</taxon>
        <taxon>Gordoniaceae</taxon>
        <taxon>Gordonia</taxon>
    </lineage>
</organism>
<evidence type="ECO:0000313" key="1">
    <source>
        <dbReference type="EMBL" id="GEE00221.1"/>
    </source>
</evidence>